<comment type="similarity">
    <text evidence="5">Belongs to the TRAFAC class myosin-kinesin ATPase superfamily. Kinesin family. KIN-13 subfamily.</text>
</comment>
<evidence type="ECO:0000256" key="3">
    <source>
        <dbReference type="ARBA" id="ARBA00022840"/>
    </source>
</evidence>
<evidence type="ECO:0000256" key="4">
    <source>
        <dbReference type="ARBA" id="ARBA00023175"/>
    </source>
</evidence>
<evidence type="ECO:0000259" key="9">
    <source>
        <dbReference type="PROSITE" id="PS50067"/>
    </source>
</evidence>
<organism evidence="10 11">
    <name type="scientific">Rhizopus stolonifer</name>
    <name type="common">Rhizopus nigricans</name>
    <dbReference type="NCBI Taxonomy" id="4846"/>
    <lineage>
        <taxon>Eukaryota</taxon>
        <taxon>Fungi</taxon>
        <taxon>Fungi incertae sedis</taxon>
        <taxon>Mucoromycota</taxon>
        <taxon>Mucoromycotina</taxon>
        <taxon>Mucoromycetes</taxon>
        <taxon>Mucorales</taxon>
        <taxon>Mucorineae</taxon>
        <taxon>Rhizopodaceae</taxon>
        <taxon>Rhizopus</taxon>
    </lineage>
</organism>
<dbReference type="InterPro" id="IPR001752">
    <property type="entry name" value="Kinesin_motor_dom"/>
</dbReference>
<keyword evidence="4 6" id="KW-0505">Motor protein</keyword>
<dbReference type="STRING" id="4846.A0A367J5A5"/>
<dbReference type="GO" id="GO:0003777">
    <property type="term" value="F:microtubule motor activity"/>
    <property type="evidence" value="ECO:0007669"/>
    <property type="project" value="InterPro"/>
</dbReference>
<dbReference type="PROSITE" id="PS00411">
    <property type="entry name" value="KINESIN_MOTOR_1"/>
    <property type="match status" value="1"/>
</dbReference>
<keyword evidence="1 7" id="KW-0493">Microtubule</keyword>
<feature type="region of interest" description="Disordered" evidence="8">
    <location>
        <begin position="498"/>
        <end position="589"/>
    </location>
</feature>
<dbReference type="OrthoDB" id="3176171at2759"/>
<feature type="compositionally biased region" description="Polar residues" evidence="8">
    <location>
        <begin position="521"/>
        <end position="557"/>
    </location>
</feature>
<dbReference type="PROSITE" id="PS50067">
    <property type="entry name" value="KINESIN_MOTOR_2"/>
    <property type="match status" value="1"/>
</dbReference>
<dbReference type="GO" id="GO:0007018">
    <property type="term" value="P:microtubule-based movement"/>
    <property type="evidence" value="ECO:0007669"/>
    <property type="project" value="InterPro"/>
</dbReference>
<name>A0A367J5A5_RHIST</name>
<feature type="domain" description="Kinesin motor" evidence="9">
    <location>
        <begin position="84"/>
        <end position="406"/>
    </location>
</feature>
<keyword evidence="11" id="KW-1185">Reference proteome</keyword>
<dbReference type="GO" id="GO:0008017">
    <property type="term" value="F:microtubule binding"/>
    <property type="evidence" value="ECO:0007669"/>
    <property type="project" value="InterPro"/>
</dbReference>
<dbReference type="EMBL" id="PJQM01004279">
    <property type="protein sequence ID" value="RCH85029.1"/>
    <property type="molecule type" value="Genomic_DNA"/>
</dbReference>
<dbReference type="PANTHER" id="PTHR47971">
    <property type="entry name" value="KINESIN-RELATED PROTEIN 6"/>
    <property type="match status" value="1"/>
</dbReference>
<evidence type="ECO:0000313" key="11">
    <source>
        <dbReference type="Proteomes" id="UP000253551"/>
    </source>
</evidence>
<dbReference type="InterPro" id="IPR027417">
    <property type="entry name" value="P-loop_NTPase"/>
</dbReference>
<proteinExistence type="inferred from homology"/>
<dbReference type="Proteomes" id="UP000253551">
    <property type="component" value="Unassembled WGS sequence"/>
</dbReference>
<dbReference type="SMART" id="SM00129">
    <property type="entry name" value="KISc"/>
    <property type="match status" value="1"/>
</dbReference>
<feature type="compositionally biased region" description="Low complexity" evidence="8">
    <location>
        <begin position="558"/>
        <end position="574"/>
    </location>
</feature>
<comment type="caution">
    <text evidence="10">The sequence shown here is derived from an EMBL/GenBank/DDBJ whole genome shotgun (WGS) entry which is preliminary data.</text>
</comment>
<dbReference type="FunFam" id="3.40.850.10:FF:000012">
    <property type="entry name" value="Kinesin-like protein"/>
    <property type="match status" value="1"/>
</dbReference>
<evidence type="ECO:0000256" key="8">
    <source>
        <dbReference type="SAM" id="MobiDB-lite"/>
    </source>
</evidence>
<evidence type="ECO:0000256" key="2">
    <source>
        <dbReference type="ARBA" id="ARBA00022741"/>
    </source>
</evidence>
<dbReference type="AlphaFoldDB" id="A0A367J5A5"/>
<gene>
    <name evidence="10" type="primary">KIF24_3</name>
    <name evidence="10" type="ORF">CU098_004250</name>
</gene>
<dbReference type="PANTHER" id="PTHR47971:SF20">
    <property type="entry name" value="KINESIN-LIKE PROTEIN KIF24"/>
    <property type="match status" value="1"/>
</dbReference>
<evidence type="ECO:0000256" key="6">
    <source>
        <dbReference type="PROSITE-ProRule" id="PRU00283"/>
    </source>
</evidence>
<accession>A0A367J5A5</accession>
<dbReference type="InterPro" id="IPR019821">
    <property type="entry name" value="Kinesin_motor_CS"/>
</dbReference>
<sequence>MSTRLPQPDSRRRPSTVTPIRTEKKRADLRRLLMDNDSEEEEKDFFKSSAPLLDAYGVPMSPAKAARSSTQTNLNLPPSDLNQKIRVCVKKRPLNKKELDKAEKDVAPTLGTRSLQINEPKLRLDLSKFTEQHTFTFDDVFDSDASNTAVYERTALPLVNYIFKGGKATCFAYGQTGSGKTYTMLDPRHGLYILAARDIFSMLRKPENEYLTAWIGLYEIYQGQLYDLLNDRKKLFAREDGKNNVIVTGLKEYPIDNVDKLVQVFDYGSSVRTTGSTGANNTSSRSHAVLQILLKHKTNKKKIHGKMSFIDLAGSERGADRGEADTKTRMEGAEINKSLLALKECIRALDKDKRHTPFRQSKLTQVLKDSFVGHSRTCMVATISPGGSNSEHTLNTLRYADRVKELKGERDKRKGNTQDDVYNAQEDVYDTQEYAYGAQEDVYNAQDYSTQDAYENDEDYPDDEDEYFSNESDILDEDTFNEENLFDVDFPHEQEPFMHSNASFTRSPPTYLETRTEPDVYTTSSSRPNSMINRSSTQYESQRPLSLQAKQSPNIPRSLSMYSADSDTSSTYSSPQRVPIPAAPSDLPSFSGDHIDEFIRFHRAEIREISDCTKRESKLVANLQLELSSGQDEDGFSNETRQTSEFLKYLQDLDELLEHKLAAVEALRDRISETVGQIEV</sequence>
<keyword evidence="2 6" id="KW-0547">Nucleotide-binding</keyword>
<feature type="region of interest" description="Disordered" evidence="8">
    <location>
        <begin position="1"/>
        <end position="25"/>
    </location>
</feature>
<evidence type="ECO:0000313" key="10">
    <source>
        <dbReference type="EMBL" id="RCH85029.1"/>
    </source>
</evidence>
<dbReference type="GO" id="GO:0005524">
    <property type="term" value="F:ATP binding"/>
    <property type="evidence" value="ECO:0007669"/>
    <property type="project" value="UniProtKB-UniRule"/>
</dbReference>
<reference evidence="10 11" key="1">
    <citation type="journal article" date="2018" name="G3 (Bethesda)">
        <title>Phylogenetic and Phylogenomic Definition of Rhizopus Species.</title>
        <authorList>
            <person name="Gryganskyi A.P."/>
            <person name="Golan J."/>
            <person name="Dolatabadi S."/>
            <person name="Mondo S."/>
            <person name="Robb S."/>
            <person name="Idnurm A."/>
            <person name="Muszewska A."/>
            <person name="Steczkiewicz K."/>
            <person name="Masonjones S."/>
            <person name="Liao H.L."/>
            <person name="Gajdeczka M.T."/>
            <person name="Anike F."/>
            <person name="Vuek A."/>
            <person name="Anishchenko I.M."/>
            <person name="Voigt K."/>
            <person name="de Hoog G.S."/>
            <person name="Smith M.E."/>
            <person name="Heitman J."/>
            <person name="Vilgalys R."/>
            <person name="Stajich J.E."/>
        </authorList>
    </citation>
    <scope>NUCLEOTIDE SEQUENCE [LARGE SCALE GENOMIC DNA]</scope>
    <source>
        <strain evidence="10 11">LSU 92-RS-03</strain>
    </source>
</reference>
<dbReference type="SUPFAM" id="SSF52540">
    <property type="entry name" value="P-loop containing nucleoside triphosphate hydrolases"/>
    <property type="match status" value="1"/>
</dbReference>
<evidence type="ECO:0000256" key="1">
    <source>
        <dbReference type="ARBA" id="ARBA00022701"/>
    </source>
</evidence>
<feature type="binding site" evidence="6">
    <location>
        <begin position="174"/>
        <end position="181"/>
    </location>
    <ligand>
        <name>ATP</name>
        <dbReference type="ChEBI" id="CHEBI:30616"/>
    </ligand>
</feature>
<dbReference type="GO" id="GO:0007019">
    <property type="term" value="P:microtubule depolymerization"/>
    <property type="evidence" value="ECO:0007669"/>
    <property type="project" value="TreeGrafter"/>
</dbReference>
<evidence type="ECO:0000256" key="7">
    <source>
        <dbReference type="RuleBase" id="RU000394"/>
    </source>
</evidence>
<protein>
    <recommendedName>
        <fullName evidence="7">Kinesin-like protein</fullName>
    </recommendedName>
</protein>
<dbReference type="Gene3D" id="3.40.850.10">
    <property type="entry name" value="Kinesin motor domain"/>
    <property type="match status" value="1"/>
</dbReference>
<dbReference type="PRINTS" id="PR00380">
    <property type="entry name" value="KINESINHEAVY"/>
</dbReference>
<dbReference type="InterPro" id="IPR027640">
    <property type="entry name" value="Kinesin-like_fam"/>
</dbReference>
<dbReference type="Pfam" id="PF00225">
    <property type="entry name" value="Kinesin"/>
    <property type="match status" value="1"/>
</dbReference>
<evidence type="ECO:0000256" key="5">
    <source>
        <dbReference type="ARBA" id="ARBA00061030"/>
    </source>
</evidence>
<dbReference type="InterPro" id="IPR036961">
    <property type="entry name" value="Kinesin_motor_dom_sf"/>
</dbReference>
<dbReference type="CDD" id="cd01367">
    <property type="entry name" value="KISc_KIF2_like"/>
    <property type="match status" value="1"/>
</dbReference>
<dbReference type="GO" id="GO:0005874">
    <property type="term" value="C:microtubule"/>
    <property type="evidence" value="ECO:0007669"/>
    <property type="project" value="UniProtKB-KW"/>
</dbReference>
<keyword evidence="3 6" id="KW-0067">ATP-binding</keyword>